<organism evidence="2 3">
    <name type="scientific">Trema orientale</name>
    <name type="common">Charcoal tree</name>
    <name type="synonym">Celtis orientalis</name>
    <dbReference type="NCBI Taxonomy" id="63057"/>
    <lineage>
        <taxon>Eukaryota</taxon>
        <taxon>Viridiplantae</taxon>
        <taxon>Streptophyta</taxon>
        <taxon>Embryophyta</taxon>
        <taxon>Tracheophyta</taxon>
        <taxon>Spermatophyta</taxon>
        <taxon>Magnoliopsida</taxon>
        <taxon>eudicotyledons</taxon>
        <taxon>Gunneridae</taxon>
        <taxon>Pentapetalae</taxon>
        <taxon>rosids</taxon>
        <taxon>fabids</taxon>
        <taxon>Rosales</taxon>
        <taxon>Cannabaceae</taxon>
        <taxon>Trema</taxon>
    </lineage>
</organism>
<evidence type="ECO:0000313" key="3">
    <source>
        <dbReference type="Proteomes" id="UP000237000"/>
    </source>
</evidence>
<dbReference type="AlphaFoldDB" id="A0A2P5EFW9"/>
<proteinExistence type="predicted"/>
<dbReference type="EMBL" id="JXTC01000162">
    <property type="protein sequence ID" value="PON84443.1"/>
    <property type="molecule type" value="Genomic_DNA"/>
</dbReference>
<feature type="compositionally biased region" description="Polar residues" evidence="1">
    <location>
        <begin position="57"/>
        <end position="68"/>
    </location>
</feature>
<evidence type="ECO:0000313" key="2">
    <source>
        <dbReference type="EMBL" id="PON84443.1"/>
    </source>
</evidence>
<sequence length="116" mass="13388">MEANLVVVDLLYSTAQILDLRSESVNSLRRKTPQIQAEVASFRADIRQRHGHKQLVSPETSTSGNWFDQASQTVQRSELLRKESKNWFVEESSIQRKKNHHTLLLNCCPNTKKRKA</sequence>
<dbReference type="Proteomes" id="UP000237000">
    <property type="component" value="Unassembled WGS sequence"/>
</dbReference>
<dbReference type="InParanoid" id="A0A2P5EFW9"/>
<accession>A0A2P5EFW9</accession>
<name>A0A2P5EFW9_TREOI</name>
<gene>
    <name evidence="2" type="ORF">TorRG33x02_197760</name>
</gene>
<feature type="region of interest" description="Disordered" evidence="1">
    <location>
        <begin position="49"/>
        <end position="68"/>
    </location>
</feature>
<reference evidence="3" key="1">
    <citation type="submission" date="2016-06" db="EMBL/GenBank/DDBJ databases">
        <title>Parallel loss of symbiosis genes in relatives of nitrogen-fixing non-legume Parasponia.</title>
        <authorList>
            <person name="Van Velzen R."/>
            <person name="Holmer R."/>
            <person name="Bu F."/>
            <person name="Rutten L."/>
            <person name="Van Zeijl A."/>
            <person name="Liu W."/>
            <person name="Santuari L."/>
            <person name="Cao Q."/>
            <person name="Sharma T."/>
            <person name="Shen D."/>
            <person name="Roswanjaya Y."/>
            <person name="Wardhani T."/>
            <person name="Kalhor M.S."/>
            <person name="Jansen J."/>
            <person name="Van den Hoogen J."/>
            <person name="Gungor B."/>
            <person name="Hartog M."/>
            <person name="Hontelez J."/>
            <person name="Verver J."/>
            <person name="Yang W.-C."/>
            <person name="Schijlen E."/>
            <person name="Repin R."/>
            <person name="Schilthuizen M."/>
            <person name="Schranz E."/>
            <person name="Heidstra R."/>
            <person name="Miyata K."/>
            <person name="Fedorova E."/>
            <person name="Kohlen W."/>
            <person name="Bisseling T."/>
            <person name="Smit S."/>
            <person name="Geurts R."/>
        </authorList>
    </citation>
    <scope>NUCLEOTIDE SEQUENCE [LARGE SCALE GENOMIC DNA]</scope>
    <source>
        <strain evidence="3">cv. RG33-2</strain>
    </source>
</reference>
<protein>
    <submittedName>
        <fullName evidence="2">Uncharacterized protein</fullName>
    </submittedName>
</protein>
<keyword evidence="3" id="KW-1185">Reference proteome</keyword>
<evidence type="ECO:0000256" key="1">
    <source>
        <dbReference type="SAM" id="MobiDB-lite"/>
    </source>
</evidence>
<comment type="caution">
    <text evidence="2">The sequence shown here is derived from an EMBL/GenBank/DDBJ whole genome shotgun (WGS) entry which is preliminary data.</text>
</comment>